<dbReference type="AlphaFoldDB" id="R4YTH1"/>
<dbReference type="InterPro" id="IPR036255">
    <property type="entry name" value="YgfB-like_sf"/>
</dbReference>
<keyword evidence="2" id="KW-1185">Reference proteome</keyword>
<accession>R4YTH1</accession>
<dbReference type="EMBL" id="FO203512">
    <property type="protein sequence ID" value="CCK75809.1"/>
    <property type="molecule type" value="Genomic_DNA"/>
</dbReference>
<dbReference type="OrthoDB" id="7008537at2"/>
<dbReference type="STRING" id="698738.OLEAN_C16330"/>
<gene>
    <name evidence="1" type="ORF">OLEAN_C16330</name>
</gene>
<dbReference type="Gene3D" id="1.20.120.740">
    <property type="entry name" value="YgfB uncharacterised protein family UPF0149, PF03695"/>
    <property type="match status" value="1"/>
</dbReference>
<dbReference type="NCBIfam" id="TIGR02292">
    <property type="entry name" value="ygfB_yecA"/>
    <property type="match status" value="1"/>
</dbReference>
<reference evidence="1 2" key="1">
    <citation type="journal article" date="2013" name="Nat. Commun.">
        <title>Genome sequence and functional genomic analysis of the oil-degrading bacterium Oleispira antarctica.</title>
        <authorList>
            <person name="Kube M."/>
            <person name="Chernikova T.N."/>
            <person name="Al-Ramahi Y."/>
            <person name="Beloqui A."/>
            <person name="Lopez-Cortez N."/>
            <person name="Guazzaroni M.E."/>
            <person name="Heipieper H.J."/>
            <person name="Klages S."/>
            <person name="Kotsyurbenko O.R."/>
            <person name="Langer I."/>
            <person name="Nechitaylo T.Y."/>
            <person name="Lunsdorf H."/>
            <person name="Fernandez M."/>
            <person name="Juarez S."/>
            <person name="Ciordia S."/>
            <person name="Singer A."/>
            <person name="Kagan O."/>
            <person name="Egorova O."/>
            <person name="Petit P.A."/>
            <person name="Stogios P."/>
            <person name="Kim Y."/>
            <person name="Tchigvintsev A."/>
            <person name="Flick R."/>
            <person name="Denaro R."/>
            <person name="Genovese M."/>
            <person name="Albar J.P."/>
            <person name="Reva O.N."/>
            <person name="Martinez-Gomariz M."/>
            <person name="Tran H."/>
            <person name="Ferrer M."/>
            <person name="Savchenko A."/>
            <person name="Yakunin A.F."/>
            <person name="Yakimov M.M."/>
            <person name="Golyshina O.V."/>
            <person name="Reinhardt R."/>
            <person name="Golyshin P.N."/>
        </authorList>
    </citation>
    <scope>NUCLEOTIDE SEQUENCE [LARGE SCALE GENOMIC DNA]</scope>
</reference>
<protein>
    <recommendedName>
        <fullName evidence="3">YecA family protein</fullName>
    </recommendedName>
</protein>
<dbReference type="KEGG" id="oai:OLEAN_C16330"/>
<evidence type="ECO:0000313" key="1">
    <source>
        <dbReference type="EMBL" id="CCK75809.1"/>
    </source>
</evidence>
<dbReference type="Pfam" id="PF03695">
    <property type="entry name" value="UPF0149"/>
    <property type="match status" value="1"/>
</dbReference>
<dbReference type="HOGENOM" id="CLU_078487_2_0_6"/>
<sequence>MSDLLSIPALDEDELELLGQMLEDELERQDSFDFFEAHGLITAIKTGPIEFEWSQIYEMIFPEKTAFNDEQLERVQRLLRKLGYEIQAWLDYGEDFPVPCDLTLQVEDDDEEGSPLEAWAAGFMAGILQNEAAWYAKDEEKMAEWIFPIMYASGLFAEEAEMAEIDEDGDLSDQMCNNIPPAIIEMFLHFHASKG</sequence>
<dbReference type="Proteomes" id="UP000032749">
    <property type="component" value="Chromosome"/>
</dbReference>
<dbReference type="SUPFAM" id="SSF101327">
    <property type="entry name" value="YgfB-like"/>
    <property type="match status" value="1"/>
</dbReference>
<proteinExistence type="predicted"/>
<evidence type="ECO:0008006" key="3">
    <source>
        <dbReference type="Google" id="ProtNLM"/>
    </source>
</evidence>
<organism evidence="1 2">
    <name type="scientific">Oleispira antarctica RB-8</name>
    <dbReference type="NCBI Taxonomy" id="698738"/>
    <lineage>
        <taxon>Bacteria</taxon>
        <taxon>Pseudomonadati</taxon>
        <taxon>Pseudomonadota</taxon>
        <taxon>Gammaproteobacteria</taxon>
        <taxon>Oceanospirillales</taxon>
        <taxon>Oceanospirillaceae</taxon>
        <taxon>Oleispira</taxon>
    </lineage>
</organism>
<name>R4YTH1_OLEAN</name>
<dbReference type="InterPro" id="IPR011978">
    <property type="entry name" value="YgfB-like"/>
</dbReference>
<evidence type="ECO:0000313" key="2">
    <source>
        <dbReference type="Proteomes" id="UP000032749"/>
    </source>
</evidence>